<protein>
    <recommendedName>
        <fullName evidence="1">YqaJ viral recombinase domain-containing protein</fullName>
    </recommendedName>
</protein>
<dbReference type="OrthoDB" id="8247141at2"/>
<reference evidence="2 3" key="1">
    <citation type="submission" date="2019-01" db="EMBL/GenBank/DDBJ databases">
        <authorList>
            <person name="Chen W.-M."/>
        </authorList>
    </citation>
    <scope>NUCLEOTIDE SEQUENCE [LARGE SCALE GENOMIC DNA]</scope>
    <source>
        <strain evidence="2 3">CCP-6</strain>
    </source>
</reference>
<comment type="caution">
    <text evidence="2">The sequence shown here is derived from an EMBL/GenBank/DDBJ whole genome shotgun (WGS) entry which is preliminary data.</text>
</comment>
<organism evidence="2 3">
    <name type="scientific">Rhodovarius crocodyli</name>
    <dbReference type="NCBI Taxonomy" id="1979269"/>
    <lineage>
        <taxon>Bacteria</taxon>
        <taxon>Pseudomonadati</taxon>
        <taxon>Pseudomonadota</taxon>
        <taxon>Alphaproteobacteria</taxon>
        <taxon>Acetobacterales</taxon>
        <taxon>Roseomonadaceae</taxon>
        <taxon>Rhodovarius</taxon>
    </lineage>
</organism>
<evidence type="ECO:0000259" key="1">
    <source>
        <dbReference type="Pfam" id="PF09588"/>
    </source>
</evidence>
<evidence type="ECO:0000313" key="2">
    <source>
        <dbReference type="EMBL" id="RVT90746.1"/>
    </source>
</evidence>
<dbReference type="EMBL" id="SACL01000012">
    <property type="protein sequence ID" value="RVT90746.1"/>
    <property type="molecule type" value="Genomic_DNA"/>
</dbReference>
<sequence length="324" mass="35040">MTSQLLPIPERGEAWHDLRARHVGASEVAGLYDLPDAPDYLMGRYALWMVKAGRMPRPEVDNPRTRAGLALEDAIALLAAEQQGWEVLPGRYASHPCGLGATLDRIIAAPGPNDGNVSGPGCLELKNVDFIQHRRKWTGGEPPMHILLQLQAQLLATGFTWGAVAALVGGNDLRVYRYGVRPKLVEDMERRVSGFWASIREGRVPNADASSSAWAAMAATTELDEEGEALDLRDDAEAAGHADAWLYHKAKAAEHSKQMDAAKHLLIQRIGSFPRAFGDGWSVGLSDVAAVPDRIITADDIGTTIKGRKGSRQARIKEASDASG</sequence>
<dbReference type="RefSeq" id="WP_127790013.1">
    <property type="nucleotide sequence ID" value="NZ_SACL01000012.1"/>
</dbReference>
<evidence type="ECO:0000313" key="3">
    <source>
        <dbReference type="Proteomes" id="UP000282957"/>
    </source>
</evidence>
<dbReference type="AlphaFoldDB" id="A0A437LZG8"/>
<dbReference type="InterPro" id="IPR011604">
    <property type="entry name" value="PDDEXK-like_dom_sf"/>
</dbReference>
<name>A0A437LZG8_9PROT</name>
<dbReference type="Gene3D" id="3.90.320.10">
    <property type="match status" value="1"/>
</dbReference>
<dbReference type="InterPro" id="IPR011335">
    <property type="entry name" value="Restrct_endonuc-II-like"/>
</dbReference>
<proteinExistence type="predicted"/>
<gene>
    <name evidence="2" type="ORF">EOD42_23375</name>
</gene>
<dbReference type="InterPro" id="IPR019080">
    <property type="entry name" value="YqaJ_viral_recombinase"/>
</dbReference>
<feature type="domain" description="YqaJ viral recombinase" evidence="1">
    <location>
        <begin position="15"/>
        <end position="159"/>
    </location>
</feature>
<dbReference type="Proteomes" id="UP000282957">
    <property type="component" value="Unassembled WGS sequence"/>
</dbReference>
<dbReference type="SUPFAM" id="SSF52980">
    <property type="entry name" value="Restriction endonuclease-like"/>
    <property type="match status" value="1"/>
</dbReference>
<dbReference type="Pfam" id="PF09588">
    <property type="entry name" value="YqaJ"/>
    <property type="match status" value="1"/>
</dbReference>
<accession>A0A437LZG8</accession>
<keyword evidence="3" id="KW-1185">Reference proteome</keyword>